<evidence type="ECO:0000313" key="2">
    <source>
        <dbReference type="EMBL" id="KAA9130854.1"/>
    </source>
</evidence>
<dbReference type="EMBL" id="VYXP01000006">
    <property type="protein sequence ID" value="KAA9130854.1"/>
    <property type="molecule type" value="Genomic_DNA"/>
</dbReference>
<dbReference type="AlphaFoldDB" id="A0A5N0T8P3"/>
<dbReference type="RefSeq" id="WP_150864491.1">
    <property type="nucleotide sequence ID" value="NZ_VYXP01000006.1"/>
</dbReference>
<evidence type="ECO:0000313" key="3">
    <source>
        <dbReference type="Proteomes" id="UP000325372"/>
    </source>
</evidence>
<gene>
    <name evidence="2" type="ORF">F3N42_10850</name>
</gene>
<proteinExistence type="predicted"/>
<comment type="caution">
    <text evidence="2">The sequence shown here is derived from an EMBL/GenBank/DDBJ whole genome shotgun (WGS) entry which is preliminary data.</text>
</comment>
<name>A0A5N0T8P3_9GAMM</name>
<protein>
    <submittedName>
        <fullName evidence="2">Uncharacterized protein</fullName>
    </submittedName>
</protein>
<organism evidence="2 3">
    <name type="scientific">Marinihelvus fidelis</name>
    <dbReference type="NCBI Taxonomy" id="2613842"/>
    <lineage>
        <taxon>Bacteria</taxon>
        <taxon>Pseudomonadati</taxon>
        <taxon>Pseudomonadota</taxon>
        <taxon>Gammaproteobacteria</taxon>
        <taxon>Chromatiales</taxon>
        <taxon>Wenzhouxiangellaceae</taxon>
        <taxon>Marinihelvus</taxon>
    </lineage>
</organism>
<keyword evidence="1" id="KW-0812">Transmembrane</keyword>
<keyword evidence="1" id="KW-1133">Transmembrane helix</keyword>
<keyword evidence="1" id="KW-0472">Membrane</keyword>
<keyword evidence="3" id="KW-1185">Reference proteome</keyword>
<sequence>MLGLPVAALTVFVVGWGVRGGRFDGLEEVGGLAKQIEAFDKQRKQAKKDGEKLPQEKGLHGQWAKMGGGFYGMVALYTWLRIEWSDALDFLVALKAVFTFDIGGIIQAIISFFIESIMNFVAAVTWPVYWISNSNTAHLWVWFLVGWAGYWLGLKVIGHGIAAGWPVLRRDQDSDQESKTGD</sequence>
<accession>A0A5N0T8P3</accession>
<feature type="transmembrane region" description="Helical" evidence="1">
    <location>
        <begin position="139"/>
        <end position="162"/>
    </location>
</feature>
<reference evidence="2 3" key="1">
    <citation type="submission" date="2019-09" db="EMBL/GenBank/DDBJ databases">
        <title>Wenzhouxiangella sp. Genome sequencing and assembly.</title>
        <authorList>
            <person name="Zhang R."/>
        </authorList>
    </citation>
    <scope>NUCLEOTIDE SEQUENCE [LARGE SCALE GENOMIC DNA]</scope>
    <source>
        <strain evidence="2 3">W260</strain>
    </source>
</reference>
<dbReference type="Proteomes" id="UP000325372">
    <property type="component" value="Unassembled WGS sequence"/>
</dbReference>
<evidence type="ECO:0000256" key="1">
    <source>
        <dbReference type="SAM" id="Phobius"/>
    </source>
</evidence>